<dbReference type="EMBL" id="FOBL01000024">
    <property type="protein sequence ID" value="SEM08509.1"/>
    <property type="molecule type" value="Genomic_DNA"/>
</dbReference>
<evidence type="ECO:0000313" key="5">
    <source>
        <dbReference type="Proteomes" id="UP000198548"/>
    </source>
</evidence>
<keyword evidence="2" id="KW-0812">Transmembrane</keyword>
<dbReference type="Proteomes" id="UP000321425">
    <property type="component" value="Unassembled WGS sequence"/>
</dbReference>
<keyword evidence="6" id="KW-1185">Reference proteome</keyword>
<evidence type="ECO:0000256" key="1">
    <source>
        <dbReference type="SAM" id="Coils"/>
    </source>
</evidence>
<evidence type="ECO:0000313" key="6">
    <source>
        <dbReference type="Proteomes" id="UP000321425"/>
    </source>
</evidence>
<feature type="transmembrane region" description="Helical" evidence="2">
    <location>
        <begin position="6"/>
        <end position="22"/>
    </location>
</feature>
<dbReference type="OrthoDB" id="2168828at2"/>
<proteinExistence type="predicted"/>
<feature type="coiled-coil region" evidence="1">
    <location>
        <begin position="36"/>
        <end position="63"/>
    </location>
</feature>
<evidence type="ECO:0008006" key="7">
    <source>
        <dbReference type="Google" id="ProtNLM"/>
    </source>
</evidence>
<dbReference type="EMBL" id="BJUX01000023">
    <property type="protein sequence ID" value="GEK89820.1"/>
    <property type="molecule type" value="Genomic_DNA"/>
</dbReference>
<evidence type="ECO:0000313" key="3">
    <source>
        <dbReference type="EMBL" id="GEK89820.1"/>
    </source>
</evidence>
<dbReference type="Proteomes" id="UP000198548">
    <property type="component" value="Unassembled WGS sequence"/>
</dbReference>
<accession>A0A1H7VHX3</accession>
<organism evidence="4 5">
    <name type="scientific">Alkalibacterium putridalgicola</name>
    <dbReference type="NCBI Taxonomy" id="426703"/>
    <lineage>
        <taxon>Bacteria</taxon>
        <taxon>Bacillati</taxon>
        <taxon>Bacillota</taxon>
        <taxon>Bacilli</taxon>
        <taxon>Lactobacillales</taxon>
        <taxon>Carnobacteriaceae</taxon>
        <taxon>Alkalibacterium</taxon>
    </lineage>
</organism>
<reference evidence="3 6" key="2">
    <citation type="submission" date="2019-07" db="EMBL/GenBank/DDBJ databases">
        <title>Whole genome shotgun sequence of Alkalibacterium putridalgicola NBRC 103243.</title>
        <authorList>
            <person name="Hosoyama A."/>
            <person name="Uohara A."/>
            <person name="Ohji S."/>
            <person name="Ichikawa N."/>
        </authorList>
    </citation>
    <scope>NUCLEOTIDE SEQUENCE [LARGE SCALE GENOMIC DNA]</scope>
    <source>
        <strain evidence="3 6">NBRC 103243</strain>
    </source>
</reference>
<reference evidence="4 5" key="1">
    <citation type="submission" date="2016-10" db="EMBL/GenBank/DDBJ databases">
        <authorList>
            <person name="de Groot N.N."/>
        </authorList>
    </citation>
    <scope>NUCLEOTIDE SEQUENCE [LARGE SCALE GENOMIC DNA]</scope>
    <source>
        <strain evidence="4 5">DSM 19182</strain>
    </source>
</reference>
<keyword evidence="2" id="KW-1133">Transmembrane helix</keyword>
<dbReference type="RefSeq" id="WP_091488921.1">
    <property type="nucleotide sequence ID" value="NZ_BJUX01000023.1"/>
</dbReference>
<name>A0A1H7VHX3_9LACT</name>
<gene>
    <name evidence="3" type="ORF">APU01nite_18590</name>
    <name evidence="4" type="ORF">SAMN04488100_12446</name>
</gene>
<protein>
    <recommendedName>
        <fullName evidence="7">Adhesion protein</fullName>
    </recommendedName>
</protein>
<dbReference type="STRING" id="426703.SAMN04488100_12446"/>
<keyword evidence="1" id="KW-0175">Coiled coil</keyword>
<dbReference type="AlphaFoldDB" id="A0A1H7VHX3"/>
<keyword evidence="2" id="KW-0472">Membrane</keyword>
<evidence type="ECO:0000313" key="4">
    <source>
        <dbReference type="EMBL" id="SEM08509.1"/>
    </source>
</evidence>
<sequence>METILFIVVMIIGHVLMMYLMPGMHGGHSHKKVSDADNALLEKEILEEKNRKLKEELHELRSRVGHKER</sequence>
<evidence type="ECO:0000256" key="2">
    <source>
        <dbReference type="SAM" id="Phobius"/>
    </source>
</evidence>